<organism evidence="1">
    <name type="scientific">Rhizophora mucronata</name>
    <name type="common">Asiatic mangrove</name>
    <dbReference type="NCBI Taxonomy" id="61149"/>
    <lineage>
        <taxon>Eukaryota</taxon>
        <taxon>Viridiplantae</taxon>
        <taxon>Streptophyta</taxon>
        <taxon>Embryophyta</taxon>
        <taxon>Tracheophyta</taxon>
        <taxon>Spermatophyta</taxon>
        <taxon>Magnoliopsida</taxon>
        <taxon>eudicotyledons</taxon>
        <taxon>Gunneridae</taxon>
        <taxon>Pentapetalae</taxon>
        <taxon>rosids</taxon>
        <taxon>fabids</taxon>
        <taxon>Malpighiales</taxon>
        <taxon>Rhizophoraceae</taxon>
        <taxon>Rhizophora</taxon>
    </lineage>
</organism>
<protein>
    <submittedName>
        <fullName evidence="1">Uncharacterized protein</fullName>
    </submittedName>
</protein>
<dbReference type="EMBL" id="GGEC01085268">
    <property type="protein sequence ID" value="MBX65752.1"/>
    <property type="molecule type" value="Transcribed_RNA"/>
</dbReference>
<evidence type="ECO:0000313" key="1">
    <source>
        <dbReference type="EMBL" id="MBX65752.1"/>
    </source>
</evidence>
<reference evidence="1" key="1">
    <citation type="submission" date="2018-02" db="EMBL/GenBank/DDBJ databases">
        <title>Rhizophora mucronata_Transcriptome.</title>
        <authorList>
            <person name="Meera S.P."/>
            <person name="Sreeshan A."/>
            <person name="Augustine A."/>
        </authorList>
    </citation>
    <scope>NUCLEOTIDE SEQUENCE</scope>
    <source>
        <tissue evidence="1">Leaf</tissue>
    </source>
</reference>
<name>A0A2P2QFG3_RHIMU</name>
<dbReference type="AlphaFoldDB" id="A0A2P2QFG3"/>
<sequence>MVYIEWGCKMKFLGLPM</sequence>
<accession>A0A2P2QFG3</accession>
<proteinExistence type="predicted"/>